<feature type="transmembrane region" description="Helical" evidence="1">
    <location>
        <begin position="74"/>
        <end position="92"/>
    </location>
</feature>
<dbReference type="AlphaFoldDB" id="A0A415JE87"/>
<dbReference type="GeneID" id="92860923"/>
<organism evidence="2 3">
    <name type="scientific">Bacillus licheniformis</name>
    <dbReference type="NCBI Taxonomy" id="1402"/>
    <lineage>
        <taxon>Bacteria</taxon>
        <taxon>Bacillati</taxon>
        <taxon>Bacillota</taxon>
        <taxon>Bacilli</taxon>
        <taxon>Bacillales</taxon>
        <taxon>Bacillaceae</taxon>
        <taxon>Bacillus</taxon>
    </lineage>
</organism>
<name>A0A415JE87_BACLI</name>
<keyword evidence="1" id="KW-1133">Transmembrane helix</keyword>
<dbReference type="RefSeq" id="WP_003183136.1">
    <property type="nucleotide sequence ID" value="NZ_BEXU01000028.1"/>
</dbReference>
<dbReference type="EMBL" id="NILC01000009">
    <property type="protein sequence ID" value="TWL32153.1"/>
    <property type="molecule type" value="Genomic_DNA"/>
</dbReference>
<evidence type="ECO:0000313" key="3">
    <source>
        <dbReference type="Proteomes" id="UP000435910"/>
    </source>
</evidence>
<keyword evidence="1" id="KW-0472">Membrane</keyword>
<evidence type="ECO:0000313" key="2">
    <source>
        <dbReference type="EMBL" id="TWL32153.1"/>
    </source>
</evidence>
<dbReference type="Pfam" id="PF06207">
    <property type="entry name" value="DUF1002"/>
    <property type="match status" value="1"/>
</dbReference>
<proteinExistence type="predicted"/>
<sequence length="367" mass="40456">MKIMNDKRAARYDAGRAFDLKRKFSLFFFETSLIFHPSIFRNALFPFRQASLKVQQFCLKPAFLRRALSLKKSILGIFTALCLLIFPQVSFADAAVGDVIVTLGKDLSSQDRQKVLKEMNAPENATIIEVTNDEEHKYLGDYIPKAQIGTRAISSSSITVAKKGTGLEVQTHNISRITDEMYLNALMTAGVKDAKVYVTAPFEVSGTAALTGLMKAYETTSGEKISEDVKKVANEELVTTSELGEKIGSENASALMAKVKEEISKNGVPESKEELEKTIDSAASELGVTLTEDQKNSLISLFNNMKNINIDWNQVGDQLDKAKDKITKFLDSEEGQNFLQKLIDFFVSLWNAIVSVFTGGGTSESNG</sequence>
<dbReference type="Proteomes" id="UP000435910">
    <property type="component" value="Unassembled WGS sequence"/>
</dbReference>
<evidence type="ECO:0000256" key="1">
    <source>
        <dbReference type="SAM" id="Phobius"/>
    </source>
</evidence>
<protein>
    <submittedName>
        <fullName evidence="2">Uncharacterized protein</fullName>
    </submittedName>
</protein>
<accession>A0A415JE87</accession>
<comment type="caution">
    <text evidence="2">The sequence shown here is derived from an EMBL/GenBank/DDBJ whole genome shotgun (WGS) entry which is preliminary data.</text>
</comment>
<dbReference type="InterPro" id="IPR009343">
    <property type="entry name" value="DUF1002"/>
</dbReference>
<gene>
    <name evidence="2" type="ORF">CHCC16736_2541</name>
</gene>
<reference evidence="2 3" key="1">
    <citation type="submission" date="2019-06" db="EMBL/GenBank/DDBJ databases">
        <title>Genome sequence analysis of &gt;100 Bacillus licheniformis strains suggests intrinsic resistance to this species.</title>
        <authorList>
            <person name="Wels M."/>
            <person name="Siezen R.J."/>
            <person name="Johansen E."/>
            <person name="Stuer-Lauridsen B."/>
            <person name="Bjerre K."/>
            <person name="Nielsen B.K.K."/>
        </authorList>
    </citation>
    <scope>NUCLEOTIDE SEQUENCE [LARGE SCALE GENOMIC DNA]</scope>
    <source>
        <strain evidence="2 3">BAC-16736</strain>
    </source>
</reference>
<keyword evidence="1" id="KW-0812">Transmembrane</keyword>